<comment type="similarity">
    <text evidence="1 2">Belongs to the CutC family.</text>
</comment>
<dbReference type="PANTHER" id="PTHR12598">
    <property type="entry name" value="COPPER HOMEOSTASIS PROTEIN CUTC"/>
    <property type="match status" value="1"/>
</dbReference>
<keyword evidence="2" id="KW-0963">Cytoplasm</keyword>
<dbReference type="Pfam" id="PF03932">
    <property type="entry name" value="CutC"/>
    <property type="match status" value="1"/>
</dbReference>
<gene>
    <name evidence="2" type="primary">cutC</name>
    <name evidence="3" type="ORF">IAC07_07345</name>
</gene>
<reference evidence="3" key="1">
    <citation type="submission" date="2020-10" db="EMBL/GenBank/DDBJ databases">
        <authorList>
            <person name="Gilroy R."/>
        </authorList>
    </citation>
    <scope>NUCLEOTIDE SEQUENCE</scope>
    <source>
        <strain evidence="3">F1-3629</strain>
    </source>
</reference>
<comment type="subcellular location">
    <subcellularLocation>
        <location evidence="2">Cytoplasm</location>
    </subcellularLocation>
</comment>
<protein>
    <recommendedName>
        <fullName evidence="2">PF03932 family protein CutC</fullName>
    </recommendedName>
</protein>
<dbReference type="Gene3D" id="3.20.20.380">
    <property type="entry name" value="Copper homeostasis (CutC) domain"/>
    <property type="match status" value="1"/>
</dbReference>
<dbReference type="SUPFAM" id="SSF110395">
    <property type="entry name" value="CutC-like"/>
    <property type="match status" value="1"/>
</dbReference>
<comment type="caution">
    <text evidence="3">The sequence shown here is derived from an EMBL/GenBank/DDBJ whole genome shotgun (WGS) entry which is preliminary data.</text>
</comment>
<dbReference type="GO" id="GO:0005737">
    <property type="term" value="C:cytoplasm"/>
    <property type="evidence" value="ECO:0007669"/>
    <property type="project" value="UniProtKB-SubCell"/>
</dbReference>
<dbReference type="InterPro" id="IPR036822">
    <property type="entry name" value="CutC-like_dom_sf"/>
</dbReference>
<reference evidence="3" key="2">
    <citation type="journal article" date="2021" name="PeerJ">
        <title>Extensive microbial diversity within the chicken gut microbiome revealed by metagenomics and culture.</title>
        <authorList>
            <person name="Gilroy R."/>
            <person name="Ravi A."/>
            <person name="Getino M."/>
            <person name="Pursley I."/>
            <person name="Horton D.L."/>
            <person name="Alikhan N.F."/>
            <person name="Baker D."/>
            <person name="Gharbi K."/>
            <person name="Hall N."/>
            <person name="Watson M."/>
            <person name="Adriaenssens E.M."/>
            <person name="Foster-Nyarko E."/>
            <person name="Jarju S."/>
            <person name="Secka A."/>
            <person name="Antonio M."/>
            <person name="Oren A."/>
            <person name="Chaudhuri R.R."/>
            <person name="La Ragione R."/>
            <person name="Hildebrand F."/>
            <person name="Pallen M.J."/>
        </authorList>
    </citation>
    <scope>NUCLEOTIDE SEQUENCE</scope>
    <source>
        <strain evidence="3">F1-3629</strain>
    </source>
</reference>
<dbReference type="FunFam" id="3.20.20.380:FF:000001">
    <property type="entry name" value="Copper homeostasis protein CutC"/>
    <property type="match status" value="1"/>
</dbReference>
<name>A0A940DRZ9_9BACT</name>
<dbReference type="PANTHER" id="PTHR12598:SF0">
    <property type="entry name" value="COPPER HOMEOSTASIS PROTEIN CUTC HOMOLOG"/>
    <property type="match status" value="1"/>
</dbReference>
<accession>A0A940DRZ9</accession>
<dbReference type="Proteomes" id="UP000771749">
    <property type="component" value="Unassembled WGS sequence"/>
</dbReference>
<proteinExistence type="inferred from homology"/>
<evidence type="ECO:0000313" key="3">
    <source>
        <dbReference type="EMBL" id="MBO8454517.1"/>
    </source>
</evidence>
<evidence type="ECO:0000256" key="2">
    <source>
        <dbReference type="HAMAP-Rule" id="MF_00795"/>
    </source>
</evidence>
<sequence>MERNDFKIEICSGSVLSCIAARDGGADRVELCAGMPEGGTTPSCGMIRRSREVLGNVGLNVIIRPRGGDFLYSDSEIRQMEYDIYSAQDAGADGLVFGALTEDGEVDERAMTILMTAAGDLPVTFHRAFDHTCRPLHALERIIGFGCRRILTSGCMPTAYEGTGLLKELVAAAGDRVSIMPGSGVNSGNIAAIAAETGAHEFHFSARRPAQSRMKFRRPEVVMGGETDFYTIMETDSAEVAAAAEALLKYQSQTL</sequence>
<dbReference type="HAMAP" id="MF_00795">
    <property type="entry name" value="CutC"/>
    <property type="match status" value="1"/>
</dbReference>
<dbReference type="InterPro" id="IPR005627">
    <property type="entry name" value="CutC-like"/>
</dbReference>
<dbReference type="GO" id="GO:0005507">
    <property type="term" value="F:copper ion binding"/>
    <property type="evidence" value="ECO:0007669"/>
    <property type="project" value="TreeGrafter"/>
</dbReference>
<dbReference type="EMBL" id="JADIMJ010000111">
    <property type="protein sequence ID" value="MBO8454517.1"/>
    <property type="molecule type" value="Genomic_DNA"/>
</dbReference>
<dbReference type="AlphaFoldDB" id="A0A940DRZ9"/>
<evidence type="ECO:0000313" key="4">
    <source>
        <dbReference type="Proteomes" id="UP000771749"/>
    </source>
</evidence>
<evidence type="ECO:0000256" key="1">
    <source>
        <dbReference type="ARBA" id="ARBA00007768"/>
    </source>
</evidence>
<comment type="caution">
    <text evidence="2">Once thought to be involved in copper homeostasis, experiments in E.coli have shown this is not the case.</text>
</comment>
<organism evidence="3 4">
    <name type="scientific">Candidatus Cryptobacteroides gallistercoris</name>
    <dbReference type="NCBI Taxonomy" id="2840765"/>
    <lineage>
        <taxon>Bacteria</taxon>
        <taxon>Pseudomonadati</taxon>
        <taxon>Bacteroidota</taxon>
        <taxon>Bacteroidia</taxon>
        <taxon>Bacteroidales</taxon>
        <taxon>Candidatus Cryptobacteroides</taxon>
    </lineage>
</organism>